<accession>A0A7Z0IKQ7</accession>
<evidence type="ECO:0000313" key="3">
    <source>
        <dbReference type="Proteomes" id="UP000527616"/>
    </source>
</evidence>
<evidence type="ECO:0000313" key="2">
    <source>
        <dbReference type="EMBL" id="NYI70702.1"/>
    </source>
</evidence>
<dbReference type="InterPro" id="IPR009200">
    <property type="entry name" value="DUF1269_membrane"/>
</dbReference>
<protein>
    <submittedName>
        <fullName evidence="2">Putative membrane protein</fullName>
    </submittedName>
</protein>
<keyword evidence="3" id="KW-1185">Reference proteome</keyword>
<feature type="region of interest" description="Disordered" evidence="1">
    <location>
        <begin position="163"/>
        <end position="183"/>
    </location>
</feature>
<dbReference type="Proteomes" id="UP000527616">
    <property type="component" value="Unassembled WGS sequence"/>
</dbReference>
<organism evidence="2 3">
    <name type="scientific">Naumannella cuiyingiana</name>
    <dbReference type="NCBI Taxonomy" id="1347891"/>
    <lineage>
        <taxon>Bacteria</taxon>
        <taxon>Bacillati</taxon>
        <taxon>Actinomycetota</taxon>
        <taxon>Actinomycetes</taxon>
        <taxon>Propionibacteriales</taxon>
        <taxon>Propionibacteriaceae</taxon>
        <taxon>Naumannella</taxon>
    </lineage>
</organism>
<dbReference type="RefSeq" id="WP_179444626.1">
    <property type="nucleotide sequence ID" value="NZ_JACBZS010000001.1"/>
</dbReference>
<evidence type="ECO:0000256" key="1">
    <source>
        <dbReference type="SAM" id="MobiDB-lite"/>
    </source>
</evidence>
<sequence length="200" mass="20941">MQSSVVLITFPEPSKCYEYLTRLQQMDAAGELTLDSAAIVKRDSDGKLQVDTGADNEAGSGALGGGLIGALVGILGGPVGVLLGWATGALVGTSVDLDDDADGLAVLDDVAKRIEPGQTALIAHVEEPSAAVVDETVAADGGTVQRWDAEALVADLEAAAEVRAEDEREARKQAREEKRAQDKAKIKDKLEEFKKKLTGN</sequence>
<proteinExistence type="predicted"/>
<dbReference type="AlphaFoldDB" id="A0A7Z0IKQ7"/>
<dbReference type="Pfam" id="PF06897">
    <property type="entry name" value="DUF1269"/>
    <property type="match status" value="1"/>
</dbReference>
<name>A0A7Z0IKQ7_9ACTN</name>
<dbReference type="EMBL" id="JACBZS010000001">
    <property type="protein sequence ID" value="NYI70702.1"/>
    <property type="molecule type" value="Genomic_DNA"/>
</dbReference>
<comment type="caution">
    <text evidence="2">The sequence shown here is derived from an EMBL/GenBank/DDBJ whole genome shotgun (WGS) entry which is preliminary data.</text>
</comment>
<gene>
    <name evidence="2" type="ORF">GGQ54_001262</name>
</gene>
<reference evidence="2 3" key="1">
    <citation type="submission" date="2020-07" db="EMBL/GenBank/DDBJ databases">
        <title>Sequencing the genomes of 1000 actinobacteria strains.</title>
        <authorList>
            <person name="Klenk H.-P."/>
        </authorList>
    </citation>
    <scope>NUCLEOTIDE SEQUENCE [LARGE SCALE GENOMIC DNA]</scope>
    <source>
        <strain evidence="2 3">DSM 103164</strain>
    </source>
</reference>